<dbReference type="EMBL" id="JBBHLL010000464">
    <property type="protein sequence ID" value="KAK7802417.1"/>
    <property type="molecule type" value="Genomic_DNA"/>
</dbReference>
<dbReference type="AlphaFoldDB" id="A0AAW0HJY0"/>
<evidence type="ECO:0000313" key="1">
    <source>
        <dbReference type="EMBL" id="KAK7802417.1"/>
    </source>
</evidence>
<evidence type="ECO:0000313" key="2">
    <source>
        <dbReference type="Proteomes" id="UP001488838"/>
    </source>
</evidence>
<proteinExistence type="predicted"/>
<sequence>MRSRRMCCALPLHAPSRKGGWRTWNRKFLISCSLMLRGRLRAQKVSFASFMIKSGAW</sequence>
<accession>A0AAW0HJY0</accession>
<reference evidence="1 2" key="1">
    <citation type="journal article" date="2023" name="bioRxiv">
        <title>Conserved and derived expression patterns and positive selection on dental genes reveal complex evolutionary context of ever-growing rodent molars.</title>
        <authorList>
            <person name="Calamari Z.T."/>
            <person name="Song A."/>
            <person name="Cohen E."/>
            <person name="Akter M."/>
            <person name="Roy R.D."/>
            <person name="Hallikas O."/>
            <person name="Christensen M.M."/>
            <person name="Li P."/>
            <person name="Marangoni P."/>
            <person name="Jernvall J."/>
            <person name="Klein O.D."/>
        </authorList>
    </citation>
    <scope>NUCLEOTIDE SEQUENCE [LARGE SCALE GENOMIC DNA]</scope>
    <source>
        <strain evidence="1">V071</strain>
    </source>
</reference>
<organism evidence="1 2">
    <name type="scientific">Myodes glareolus</name>
    <name type="common">Bank vole</name>
    <name type="synonym">Clethrionomys glareolus</name>
    <dbReference type="NCBI Taxonomy" id="447135"/>
    <lineage>
        <taxon>Eukaryota</taxon>
        <taxon>Metazoa</taxon>
        <taxon>Chordata</taxon>
        <taxon>Craniata</taxon>
        <taxon>Vertebrata</taxon>
        <taxon>Euteleostomi</taxon>
        <taxon>Mammalia</taxon>
        <taxon>Eutheria</taxon>
        <taxon>Euarchontoglires</taxon>
        <taxon>Glires</taxon>
        <taxon>Rodentia</taxon>
        <taxon>Myomorpha</taxon>
        <taxon>Muroidea</taxon>
        <taxon>Cricetidae</taxon>
        <taxon>Arvicolinae</taxon>
        <taxon>Myodes</taxon>
    </lineage>
</organism>
<name>A0AAW0HJY0_MYOGA</name>
<comment type="caution">
    <text evidence="1">The sequence shown here is derived from an EMBL/GenBank/DDBJ whole genome shotgun (WGS) entry which is preliminary data.</text>
</comment>
<dbReference type="Proteomes" id="UP001488838">
    <property type="component" value="Unassembled WGS sequence"/>
</dbReference>
<keyword evidence="2" id="KW-1185">Reference proteome</keyword>
<protein>
    <submittedName>
        <fullName evidence="1">Uncharacterized protein</fullName>
    </submittedName>
</protein>
<gene>
    <name evidence="1" type="ORF">U0070_023534</name>
</gene>